<accession>A0A345IN71</accession>
<dbReference type="AlphaFoldDB" id="A0A345IN71"/>
<dbReference type="InterPro" id="IPR045735">
    <property type="entry name" value="Spore_III_AA_AAA+_ATPase"/>
</dbReference>
<dbReference type="KEGG" id="dwu:DVJ83_16010"/>
<dbReference type="InterPro" id="IPR027417">
    <property type="entry name" value="P-loop_NTPase"/>
</dbReference>
<dbReference type="PANTHER" id="PTHR20953">
    <property type="entry name" value="KINASE-RELATED"/>
    <property type="match status" value="1"/>
</dbReference>
<dbReference type="PANTHER" id="PTHR20953:SF3">
    <property type="entry name" value="P-LOOP CONTAINING NUCLEOSIDE TRIPHOSPHATE HYDROLASES SUPERFAMILY PROTEIN"/>
    <property type="match status" value="1"/>
</dbReference>
<feature type="domain" description="Stage III sporulation protein AA AAA+ ATPase" evidence="3">
    <location>
        <begin position="30"/>
        <end position="252"/>
    </location>
</feature>
<evidence type="ECO:0000259" key="3">
    <source>
        <dbReference type="Pfam" id="PF19568"/>
    </source>
</evidence>
<sequence length="330" mass="37046">MTRHIQLPPQPIFDVSTEREFQSLLEKLPSRVRRRVAARIREVEEIKMQAGAPLEVLYRHAHIIYPDILTAEDLRSLDSIGQWRKDGRLGIEGALHRFGRLDTNHTTSLVTVRVAKAFIGLAEALRPWLEAADDGLVIMGLPGSGKTALLRDCLRILAERLAGRLFVCDSSNEILGDGFSPHPITDWMSRVTIGDPSLQLPRLNQVVKNFQPRWMTVDEVSSREDARAIAYARSRGARAVMTWHTGSLASAYEEREERTLWPLIQRNEQGLSGPAISSLGVLIRGRGKYLVFEDLSRAFEEVAAGELPHAVQVDVAQAGRWQHREQQLTG</sequence>
<dbReference type="Pfam" id="PF19568">
    <property type="entry name" value="Spore_III_AA"/>
    <property type="match status" value="1"/>
</dbReference>
<protein>
    <submittedName>
        <fullName evidence="4">AAA family ATPase</fullName>
    </submittedName>
</protein>
<dbReference type="EMBL" id="CP031163">
    <property type="protein sequence ID" value="AXH01144.1"/>
    <property type="molecule type" value="Genomic_DNA"/>
</dbReference>
<evidence type="ECO:0000256" key="2">
    <source>
        <dbReference type="ARBA" id="ARBA00022840"/>
    </source>
</evidence>
<geneLocation type="plasmid" evidence="5">
    <name>pdrdi</name>
</geneLocation>
<name>A0A345IN71_9DEIO</name>
<reference evidence="4 5" key="1">
    <citation type="submission" date="2018-07" db="EMBL/GenBank/DDBJ databases">
        <title>Complete Genome and Methylome Analysis of Deinococcus wulumuqiensis NEB 479.</title>
        <authorList>
            <person name="Fomenkov A."/>
            <person name="Luyten Y."/>
            <person name="Vincze T."/>
            <person name="Anton B.P."/>
            <person name="Clark T."/>
            <person name="Roberts R.J."/>
            <person name="Morgan R.D."/>
        </authorList>
    </citation>
    <scope>NUCLEOTIDE SEQUENCE [LARGE SCALE GENOMIC DNA]</scope>
    <source>
        <strain evidence="4 5">NEB 479</strain>
        <plasmid evidence="5">Plasmid pdrdi</plasmid>
    </source>
</reference>
<dbReference type="SUPFAM" id="SSF52540">
    <property type="entry name" value="P-loop containing nucleoside triphosphate hydrolases"/>
    <property type="match status" value="1"/>
</dbReference>
<keyword evidence="4" id="KW-0614">Plasmid</keyword>
<dbReference type="Proteomes" id="UP000253744">
    <property type="component" value="Plasmid pDrdI"/>
</dbReference>
<proteinExistence type="predicted"/>
<organism evidence="4 5">
    <name type="scientific">Deinococcus wulumuqiensis</name>
    <dbReference type="NCBI Taxonomy" id="980427"/>
    <lineage>
        <taxon>Bacteria</taxon>
        <taxon>Thermotogati</taxon>
        <taxon>Deinococcota</taxon>
        <taxon>Deinococci</taxon>
        <taxon>Deinococcales</taxon>
        <taxon>Deinococcaceae</taxon>
        <taxon>Deinococcus</taxon>
    </lineage>
</organism>
<evidence type="ECO:0000256" key="1">
    <source>
        <dbReference type="ARBA" id="ARBA00022741"/>
    </source>
</evidence>
<gene>
    <name evidence="4" type="ORF">DVJ83_16010</name>
</gene>
<evidence type="ECO:0000313" key="5">
    <source>
        <dbReference type="Proteomes" id="UP000253744"/>
    </source>
</evidence>
<keyword evidence="1" id="KW-0547">Nucleotide-binding</keyword>
<keyword evidence="2" id="KW-0067">ATP-binding</keyword>
<dbReference type="GO" id="GO:0005524">
    <property type="term" value="F:ATP binding"/>
    <property type="evidence" value="ECO:0007669"/>
    <property type="project" value="UniProtKB-KW"/>
</dbReference>
<evidence type="ECO:0000313" key="4">
    <source>
        <dbReference type="EMBL" id="AXH01144.1"/>
    </source>
</evidence>
<dbReference type="Gene3D" id="3.40.50.300">
    <property type="entry name" value="P-loop containing nucleotide triphosphate hydrolases"/>
    <property type="match status" value="1"/>
</dbReference>